<sequence>MSSSSQYYNNRNTLELKVGNKATIQLQLHLRACDIQWFNDDSKEYIAEILSLVSSNVIPTLFEEKQEDETKADTGSSKTKVPTKNGKASSKSTTDKKRKASAKDAKAKTKKAKASNKPSKKDDSKPTYLSTMKTKYLFGDNLQIAYQVQSIQCYHRAIFTFDSSLPENENKKDKTSKPTEKDLSTFQQLRPLPYKIVVWCYPFDQLNPKQPVMDISETDGFPRLEFLPLSSLFKEN</sequence>
<dbReference type="EMBL" id="BLLK01000058">
    <property type="protein sequence ID" value="GFH57555.1"/>
    <property type="molecule type" value="Genomic_DNA"/>
</dbReference>
<dbReference type="Proteomes" id="UP001054902">
    <property type="component" value="Unassembled WGS sequence"/>
</dbReference>
<feature type="compositionally biased region" description="Polar residues" evidence="1">
    <location>
        <begin position="73"/>
        <end position="82"/>
    </location>
</feature>
<comment type="caution">
    <text evidence="2">The sequence shown here is derived from an EMBL/GenBank/DDBJ whole genome shotgun (WGS) entry which is preliminary data.</text>
</comment>
<evidence type="ECO:0000256" key="1">
    <source>
        <dbReference type="SAM" id="MobiDB-lite"/>
    </source>
</evidence>
<organism evidence="2 3">
    <name type="scientific">Chaetoceros tenuissimus</name>
    <dbReference type="NCBI Taxonomy" id="426638"/>
    <lineage>
        <taxon>Eukaryota</taxon>
        <taxon>Sar</taxon>
        <taxon>Stramenopiles</taxon>
        <taxon>Ochrophyta</taxon>
        <taxon>Bacillariophyta</taxon>
        <taxon>Coscinodiscophyceae</taxon>
        <taxon>Chaetocerotophycidae</taxon>
        <taxon>Chaetocerotales</taxon>
        <taxon>Chaetocerotaceae</taxon>
        <taxon>Chaetoceros</taxon>
    </lineage>
</organism>
<evidence type="ECO:0000313" key="3">
    <source>
        <dbReference type="Proteomes" id="UP001054902"/>
    </source>
</evidence>
<protein>
    <submittedName>
        <fullName evidence="2">Uncharacterized protein</fullName>
    </submittedName>
</protein>
<gene>
    <name evidence="2" type="ORF">CTEN210_14031</name>
</gene>
<dbReference type="AlphaFoldDB" id="A0AAD3D699"/>
<proteinExistence type="predicted"/>
<reference evidence="2 3" key="1">
    <citation type="journal article" date="2021" name="Sci. Rep.">
        <title>The genome of the diatom Chaetoceros tenuissimus carries an ancient integrated fragment of an extant virus.</title>
        <authorList>
            <person name="Hongo Y."/>
            <person name="Kimura K."/>
            <person name="Takaki Y."/>
            <person name="Yoshida Y."/>
            <person name="Baba S."/>
            <person name="Kobayashi G."/>
            <person name="Nagasaki K."/>
            <person name="Hano T."/>
            <person name="Tomaru Y."/>
        </authorList>
    </citation>
    <scope>NUCLEOTIDE SEQUENCE [LARGE SCALE GENOMIC DNA]</scope>
    <source>
        <strain evidence="2 3">NIES-3715</strain>
    </source>
</reference>
<evidence type="ECO:0000313" key="2">
    <source>
        <dbReference type="EMBL" id="GFH57555.1"/>
    </source>
</evidence>
<accession>A0AAD3D699</accession>
<name>A0AAD3D699_9STRA</name>
<keyword evidence="3" id="KW-1185">Reference proteome</keyword>
<feature type="region of interest" description="Disordered" evidence="1">
    <location>
        <begin position="65"/>
        <end position="127"/>
    </location>
</feature>